<dbReference type="GO" id="GO:0000993">
    <property type="term" value="F:RNA polymerase II complex binding"/>
    <property type="evidence" value="ECO:0007669"/>
    <property type="project" value="TreeGrafter"/>
</dbReference>
<protein>
    <recommendedName>
        <fullName evidence="2">Paf1 complex subunit Cdc73 N-terminal domain-containing protein</fullName>
    </recommendedName>
</protein>
<dbReference type="InterPro" id="IPR007852">
    <property type="entry name" value="Cdc73/Parafibromin"/>
</dbReference>
<feature type="domain" description="Paf1 complex subunit Cdc73 N-terminal" evidence="2">
    <location>
        <begin position="2"/>
        <end position="109"/>
    </location>
</feature>
<evidence type="ECO:0000256" key="1">
    <source>
        <dbReference type="SAM" id="MobiDB-lite"/>
    </source>
</evidence>
<sequence>MEELLDTLRDYVQNRRQIKEVNGKICLGDRYYSKTLDVFPVKLMQGKRKINKDRKFYKLGEILFFLQNRSLSHDDYIKKAQEKKLRCVMRPDRKAILNRICGPTSKTRSSAFKDSNNKKSDAPAVGVAATSPAPFHDQGTKDEEKSKPHLRTYSRKRSSHELRTSSRRQSLVNDDQSSDMDIASADSDELAFFRNENESLERSLKSVASFLKDHLGVSNEQLEAIQEAESNTIELSNIACQIKNSIVHANVIECNPTDIAQSKYCYRAVKHRTRGWEMSKQSLSSVLAGHDEEKEIVNLEEPHVAALDNCLEKGSLHLKRAFSVLISQIREFNKPAMTSVNSAMVSDKVIKDCLSEAIEHFRNLFKDLLSSEKTPVDRELVEKWVDVSRAELGKLFHSLAVTLQSLRDLPSTPQKQPNSFFHLPEPTFSLALNPAKVQHSVLLEMYLRMGLAELRSILMQILGYSPECSEVKSNNNYEIIHQAGDVADQNRSYEKSFLGSTLPQNQDFGQDEKVDGGCPPTSASASDTDAPSNFHSDSSSHLLDGLLIHRNGAPKSYKNCNSSSQAARQSSESDCQQYSVFKASLGNTLVSSFKKQIQEKIQASSDPAD</sequence>
<feature type="compositionally biased region" description="Basic and acidic residues" evidence="1">
    <location>
        <begin position="138"/>
        <end position="147"/>
    </location>
</feature>
<keyword evidence="4" id="KW-1185">Reference proteome</keyword>
<dbReference type="GO" id="GO:0016593">
    <property type="term" value="C:Cdc73/Paf1 complex"/>
    <property type="evidence" value="ECO:0007669"/>
    <property type="project" value="InterPro"/>
</dbReference>
<evidence type="ECO:0000313" key="4">
    <source>
        <dbReference type="Proteomes" id="UP001075354"/>
    </source>
</evidence>
<feature type="region of interest" description="Disordered" evidence="1">
    <location>
        <begin position="106"/>
        <end position="180"/>
    </location>
</feature>
<dbReference type="GO" id="GO:0006368">
    <property type="term" value="P:transcription elongation by RNA polymerase II"/>
    <property type="evidence" value="ECO:0007669"/>
    <property type="project" value="InterPro"/>
</dbReference>
<reference evidence="3" key="1">
    <citation type="submission" date="2022-12" db="EMBL/GenBank/DDBJ databases">
        <title>Chromosome-level genome assembly of the bean flower thrips Megalurothrips usitatus.</title>
        <authorList>
            <person name="Ma L."/>
            <person name="Liu Q."/>
            <person name="Li H."/>
            <person name="Cai W."/>
        </authorList>
    </citation>
    <scope>NUCLEOTIDE SEQUENCE</scope>
    <source>
        <strain evidence="3">Cailab_2022a</strain>
    </source>
</reference>
<dbReference type="EMBL" id="JAPTSV010000014">
    <property type="protein sequence ID" value="KAJ1520918.1"/>
    <property type="molecule type" value="Genomic_DNA"/>
</dbReference>
<proteinExistence type="predicted"/>
<name>A0AAV7X4T1_9NEOP</name>
<dbReference type="Pfam" id="PF16050">
    <property type="entry name" value="CDC73_N"/>
    <property type="match status" value="1"/>
</dbReference>
<feature type="compositionally biased region" description="Basic residues" evidence="1">
    <location>
        <begin position="148"/>
        <end position="158"/>
    </location>
</feature>
<feature type="region of interest" description="Disordered" evidence="1">
    <location>
        <begin position="499"/>
        <end position="538"/>
    </location>
</feature>
<dbReference type="Proteomes" id="UP001075354">
    <property type="component" value="Chromosome 14"/>
</dbReference>
<comment type="caution">
    <text evidence="3">The sequence shown here is derived from an EMBL/GenBank/DDBJ whole genome shotgun (WGS) entry which is preliminary data.</text>
</comment>
<dbReference type="GO" id="GO:0032968">
    <property type="term" value="P:positive regulation of transcription elongation by RNA polymerase II"/>
    <property type="evidence" value="ECO:0007669"/>
    <property type="project" value="TreeGrafter"/>
</dbReference>
<accession>A0AAV7X4T1</accession>
<dbReference type="PANTHER" id="PTHR12466:SF8">
    <property type="entry name" value="PARAFIBROMIN"/>
    <property type="match status" value="1"/>
</dbReference>
<organism evidence="3 4">
    <name type="scientific">Megalurothrips usitatus</name>
    <name type="common">bean blossom thrips</name>
    <dbReference type="NCBI Taxonomy" id="439358"/>
    <lineage>
        <taxon>Eukaryota</taxon>
        <taxon>Metazoa</taxon>
        <taxon>Ecdysozoa</taxon>
        <taxon>Arthropoda</taxon>
        <taxon>Hexapoda</taxon>
        <taxon>Insecta</taxon>
        <taxon>Pterygota</taxon>
        <taxon>Neoptera</taxon>
        <taxon>Paraneoptera</taxon>
        <taxon>Thysanoptera</taxon>
        <taxon>Terebrantia</taxon>
        <taxon>Thripoidea</taxon>
        <taxon>Thripidae</taxon>
        <taxon>Megalurothrips</taxon>
    </lineage>
</organism>
<evidence type="ECO:0000313" key="3">
    <source>
        <dbReference type="EMBL" id="KAJ1520918.1"/>
    </source>
</evidence>
<dbReference type="InterPro" id="IPR032041">
    <property type="entry name" value="Cdc73_N"/>
</dbReference>
<evidence type="ECO:0000259" key="2">
    <source>
        <dbReference type="Pfam" id="PF16050"/>
    </source>
</evidence>
<dbReference type="PANTHER" id="PTHR12466">
    <property type="entry name" value="CDC73 DOMAIN PROTEIN"/>
    <property type="match status" value="1"/>
</dbReference>
<dbReference type="AlphaFoldDB" id="A0AAV7X4T1"/>
<feature type="compositionally biased region" description="Polar residues" evidence="1">
    <location>
        <begin position="499"/>
        <end position="508"/>
    </location>
</feature>
<gene>
    <name evidence="3" type="ORF">ONE63_003998</name>
</gene>
<feature type="compositionally biased region" description="Low complexity" evidence="1">
    <location>
        <begin position="519"/>
        <end position="538"/>
    </location>
</feature>